<comment type="subcellular location">
    <subcellularLocation>
        <location evidence="2">Spore coat</location>
    </subcellularLocation>
</comment>
<dbReference type="RefSeq" id="WP_322445789.1">
    <property type="nucleotide sequence ID" value="NZ_JAXOFX010000003.1"/>
</dbReference>
<dbReference type="EMBL" id="JAXOFX010000003">
    <property type="protein sequence ID" value="MDZ5471497.1"/>
    <property type="molecule type" value="Genomic_DNA"/>
</dbReference>
<name>A0ABU5IWG4_9BACI</name>
<dbReference type="Pfam" id="PF07875">
    <property type="entry name" value="Coat_F"/>
    <property type="match status" value="1"/>
</dbReference>
<keyword evidence="5" id="KW-0167">Capsid protein</keyword>
<dbReference type="PANTHER" id="PTHR39183:SF1">
    <property type="entry name" value="SPORE COAT PROTEIN F-LIKE PROTEIN YHCQ"/>
    <property type="match status" value="1"/>
</dbReference>
<evidence type="ECO:0000256" key="2">
    <source>
        <dbReference type="ARBA" id="ARBA00024325"/>
    </source>
</evidence>
<evidence type="ECO:0000256" key="1">
    <source>
        <dbReference type="ARBA" id="ARBA00022969"/>
    </source>
</evidence>
<evidence type="ECO:0000256" key="3">
    <source>
        <dbReference type="ARBA" id="ARBA00024344"/>
    </source>
</evidence>
<protein>
    <submittedName>
        <fullName evidence="5">Spore coat protein</fullName>
    </submittedName>
</protein>
<keyword evidence="5" id="KW-0946">Virion</keyword>
<dbReference type="Gene3D" id="1.20.1260.10">
    <property type="match status" value="1"/>
</dbReference>
<dbReference type="InterPro" id="IPR012347">
    <property type="entry name" value="Ferritin-like"/>
</dbReference>
<organism evidence="5 6">
    <name type="scientific">Robertmurraya mangrovi</name>
    <dbReference type="NCBI Taxonomy" id="3098077"/>
    <lineage>
        <taxon>Bacteria</taxon>
        <taxon>Bacillati</taxon>
        <taxon>Bacillota</taxon>
        <taxon>Bacilli</taxon>
        <taxon>Bacillales</taxon>
        <taxon>Bacillaceae</taxon>
        <taxon>Robertmurraya</taxon>
    </lineage>
</organism>
<dbReference type="Proteomes" id="UP001290455">
    <property type="component" value="Unassembled WGS sequence"/>
</dbReference>
<dbReference type="InterPro" id="IPR012851">
    <property type="entry name" value="Spore_coat_CotF-like"/>
</dbReference>
<keyword evidence="6" id="KW-1185">Reference proteome</keyword>
<proteinExistence type="inferred from homology"/>
<evidence type="ECO:0000313" key="5">
    <source>
        <dbReference type="EMBL" id="MDZ5471497.1"/>
    </source>
</evidence>
<accession>A0ABU5IWG4</accession>
<evidence type="ECO:0000313" key="6">
    <source>
        <dbReference type="Proteomes" id="UP001290455"/>
    </source>
</evidence>
<comment type="caution">
    <text evidence="5">The sequence shown here is derived from an EMBL/GenBank/DDBJ whole genome shotgun (WGS) entry which is preliminary data.</text>
</comment>
<feature type="region of interest" description="Disordered" evidence="4">
    <location>
        <begin position="89"/>
        <end position="109"/>
    </location>
</feature>
<gene>
    <name evidence="5" type="ORF">SM124_07020</name>
</gene>
<feature type="compositionally biased region" description="Low complexity" evidence="4">
    <location>
        <begin position="92"/>
        <end position="109"/>
    </location>
</feature>
<reference evidence="5 6" key="1">
    <citation type="submission" date="2023-11" db="EMBL/GenBank/DDBJ databases">
        <title>Bacillus jintuensis, isolated from a mudflat on the Beibu Gulf coast.</title>
        <authorList>
            <person name="Li M."/>
        </authorList>
    </citation>
    <scope>NUCLEOTIDE SEQUENCE [LARGE SCALE GENOMIC DNA]</scope>
    <source>
        <strain evidence="5 6">31A1R</strain>
    </source>
</reference>
<comment type="similarity">
    <text evidence="3">Belongs to the CotF family.</text>
</comment>
<dbReference type="PANTHER" id="PTHR39183">
    <property type="entry name" value="SPORE COAT PROTEIN F-LIKE PROTEIN YHCQ"/>
    <property type="match status" value="1"/>
</dbReference>
<sequence>MNEQQKKQMSDIAVATEMLLTAKTGVASLAAAITETANPDLRKTLRSQLNRAIQTQEEISSYMISKGYYHPHNVQEQINLDLQASQAVLGMSQQSQTQSGSTNTQSQYC</sequence>
<keyword evidence="1" id="KW-0749">Sporulation</keyword>
<evidence type="ECO:0000256" key="4">
    <source>
        <dbReference type="SAM" id="MobiDB-lite"/>
    </source>
</evidence>